<dbReference type="Proteomes" id="UP000887222">
    <property type="component" value="Unassembled WGS sequence"/>
</dbReference>
<keyword evidence="1" id="KW-0472">Membrane</keyword>
<keyword evidence="3" id="KW-1185">Reference proteome</keyword>
<evidence type="ECO:0000313" key="2">
    <source>
        <dbReference type="EMBL" id="GIZ51110.1"/>
    </source>
</evidence>
<dbReference type="EMBL" id="BPMK01000004">
    <property type="protein sequence ID" value="GIZ51110.1"/>
    <property type="molecule type" value="Genomic_DNA"/>
</dbReference>
<name>A0ABQ4Q2N3_9BURK</name>
<feature type="transmembrane region" description="Helical" evidence="1">
    <location>
        <begin position="65"/>
        <end position="85"/>
    </location>
</feature>
<keyword evidence="1" id="KW-1133">Transmembrane helix</keyword>
<accession>A0ABQ4Q2N3</accession>
<evidence type="ECO:0000313" key="3">
    <source>
        <dbReference type="Proteomes" id="UP000887222"/>
    </source>
</evidence>
<reference evidence="2 3" key="1">
    <citation type="journal article" date="2022" name="Int. J. Syst. Evol. Microbiol.">
        <title>Noviherbaspirillum aridicola sp. nov., isolated from an arid soil in Pakistan.</title>
        <authorList>
            <person name="Khan I.U."/>
            <person name="Saqib M."/>
            <person name="Amin A."/>
            <person name="Hussain F."/>
            <person name="Li L."/>
            <person name="Liu Y.H."/>
            <person name="Fang B.Z."/>
            <person name="Ahmed I."/>
            <person name="Li W.J."/>
        </authorList>
    </citation>
    <scope>NUCLEOTIDE SEQUENCE [LARGE SCALE GENOMIC DNA]</scope>
    <source>
        <strain evidence="2 3">NCCP-691</strain>
    </source>
</reference>
<organism evidence="2 3">
    <name type="scientific">Noviherbaspirillum aridicola</name>
    <dbReference type="NCBI Taxonomy" id="2849687"/>
    <lineage>
        <taxon>Bacteria</taxon>
        <taxon>Pseudomonadati</taxon>
        <taxon>Pseudomonadota</taxon>
        <taxon>Betaproteobacteria</taxon>
        <taxon>Burkholderiales</taxon>
        <taxon>Oxalobacteraceae</taxon>
        <taxon>Noviherbaspirillum</taxon>
    </lineage>
</organism>
<evidence type="ECO:0000256" key="1">
    <source>
        <dbReference type="SAM" id="Phobius"/>
    </source>
</evidence>
<proteinExistence type="predicted"/>
<dbReference type="Gene3D" id="1.10.287.950">
    <property type="entry name" value="Methyl-accepting chemotaxis protein"/>
    <property type="match status" value="1"/>
</dbReference>
<gene>
    <name evidence="2" type="ORF">NCCP691_11240</name>
</gene>
<dbReference type="SUPFAM" id="SSF58104">
    <property type="entry name" value="Methyl-accepting chemotaxis protein (MCP) signaling domain"/>
    <property type="match status" value="1"/>
</dbReference>
<evidence type="ECO:0008006" key="4">
    <source>
        <dbReference type="Google" id="ProtNLM"/>
    </source>
</evidence>
<comment type="caution">
    <text evidence="2">The sequence shown here is derived from an EMBL/GenBank/DDBJ whole genome shotgun (WGS) entry which is preliminary data.</text>
</comment>
<feature type="transmembrane region" description="Helical" evidence="1">
    <location>
        <begin position="12"/>
        <end position="45"/>
    </location>
</feature>
<dbReference type="RefSeq" id="WP_220807283.1">
    <property type="nucleotide sequence ID" value="NZ_BPMK01000004.1"/>
</dbReference>
<protein>
    <recommendedName>
        <fullName evidence="4">Methyl-accepting chemotaxis protein</fullName>
    </recommendedName>
</protein>
<sequence length="557" mass="57998">MTKNYFPTMIGAMLTSVVVLLATAFVVPTTPPLVAIVLAILPLAYYHFRLLSQAKSGLSQVEIDSVYYFGFLITVAALCISAFVVGAEDAAAHVETVVHQFGTGLIATGYAVVARMHLQSKCVQVNELSMDELMDKYVSKSAELVTNVETASNQLAAFSKEIVAKTIEASELTRRAAEEKMLDVAQGFAEEIADVLASATSGTHELRVLLNNTAFNGERQQYVQSVKNTLAITADLNKALAELTAKTREEIGAVQNAISASSNLGACLNQVSLQIKVLGGPGGDLVQSAQSLGNVNESIADTARIMAGSAASLQEFATAVSDAGPAFKGMRAATKRAADQLETLEAASGRLGGAVEHIAEAAEASDVLARDIRGLSVVMPVLAQHAGNLSAQLEKAGNISSGFGKELSRLPEYAHSVEALNARIAASIESIGREAERGAAQAAKIVAAGESTARTAQDTQRMLDLAAKLDSTVVSLQGAFDALSGSVANAQTTLLSSAEDVKARLATSGRSVEDELHRASAAALQSLERLKAGTDAVTAPVSDNRVTGPSNVPAETA</sequence>
<keyword evidence="1" id="KW-0812">Transmembrane</keyword>